<dbReference type="RefSeq" id="WP_154515013.1">
    <property type="nucleotide sequence ID" value="NZ_VUNM01000007.1"/>
</dbReference>
<keyword evidence="2" id="KW-1185">Reference proteome</keyword>
<proteinExistence type="predicted"/>
<protein>
    <recommendedName>
        <fullName evidence="3">CRISPR-associated protein Cas6</fullName>
    </recommendedName>
</protein>
<dbReference type="Proteomes" id="UP000442619">
    <property type="component" value="Unassembled WGS sequence"/>
</dbReference>
<accession>A0A844FTA6</accession>
<comment type="caution">
    <text evidence="1">The sequence shown here is derived from an EMBL/GenBank/DDBJ whole genome shotgun (WGS) entry which is preliminary data.</text>
</comment>
<evidence type="ECO:0000313" key="1">
    <source>
        <dbReference type="EMBL" id="MST88903.1"/>
    </source>
</evidence>
<gene>
    <name evidence="1" type="ORF">FYJ79_04815</name>
</gene>
<evidence type="ECO:0008006" key="3">
    <source>
        <dbReference type="Google" id="ProtNLM"/>
    </source>
</evidence>
<dbReference type="AlphaFoldDB" id="A0A844FTA6"/>
<name>A0A844FTA6_9FIRM</name>
<evidence type="ECO:0000313" key="2">
    <source>
        <dbReference type="Proteomes" id="UP000442619"/>
    </source>
</evidence>
<dbReference type="EMBL" id="VUNM01000007">
    <property type="protein sequence ID" value="MST88903.1"/>
    <property type="molecule type" value="Genomic_DNA"/>
</dbReference>
<reference evidence="1 2" key="1">
    <citation type="submission" date="2019-08" db="EMBL/GenBank/DDBJ databases">
        <title>In-depth cultivation of the pig gut microbiome towards novel bacterial diversity and tailored functional studies.</title>
        <authorList>
            <person name="Wylensek D."/>
            <person name="Hitch T.C.A."/>
            <person name="Clavel T."/>
        </authorList>
    </citation>
    <scope>NUCLEOTIDE SEQUENCE [LARGE SCALE GENOMIC DNA]</scope>
    <source>
        <strain evidence="1 2">CA-Schmier-601-WT-3</strain>
    </source>
</reference>
<organism evidence="1 2">
    <name type="scientific">Sharpea porci</name>
    <dbReference type="NCBI Taxonomy" id="2652286"/>
    <lineage>
        <taxon>Bacteria</taxon>
        <taxon>Bacillati</taxon>
        <taxon>Bacillota</taxon>
        <taxon>Erysipelotrichia</taxon>
        <taxon>Erysipelotrichales</taxon>
        <taxon>Coprobacillaceae</taxon>
        <taxon>Sharpea</taxon>
    </lineage>
</organism>
<sequence>MLTKYDITLSFPLGAKFYNNINTLIYKKLMEFIHHLTCINKGGKCKDCPLQDKCQYYHLTGENFSFYPGIIIENSPFTKRLLRQNDELQLVIYLIGECNVSSGYINLFFEEYLNHHIAGSFFLIKQLEYSQIKLSKIKRNTLSFSSLFEKDSFKSVYNNMMIYYRNNYGMDLSILEDDYEMLNTIESSLEPIKFKTRYIKPKGIICQSIIISEEIEDIIFYTGLGRYNYMGGGRIEN</sequence>